<dbReference type="Pfam" id="PF20246">
    <property type="entry name" value="DUF6601"/>
    <property type="match status" value="1"/>
</dbReference>
<keyword evidence="4" id="KW-1185">Reference proteome</keyword>
<keyword evidence="2" id="KW-0472">Membrane</keyword>
<name>A0AAN6S6L9_9PEZI</name>
<dbReference type="InterPro" id="IPR046536">
    <property type="entry name" value="DUF6601"/>
</dbReference>
<accession>A0AAN6S6L9</accession>
<dbReference type="PANTHER" id="PTHR34414:SF1">
    <property type="entry name" value="SUBTILISIN-LIKE SERINE PROTEASE"/>
    <property type="match status" value="1"/>
</dbReference>
<dbReference type="PANTHER" id="PTHR34414">
    <property type="entry name" value="HET DOMAIN-CONTAINING PROTEIN-RELATED"/>
    <property type="match status" value="1"/>
</dbReference>
<sequence>MSKQRPATPFPATVALNTDILLHPAPSNTANAPNTPQPPISNTGGIGHLPGDPRIPLTQTAIHTFLSRELSTPVLDELYPYLWLLASKAGDNITPLHRQGIKGREILPAEDVRLHLIWNRDKIYIKPLPACLLNHTVWERYLPLHNPTTHPLPVVGFDRRVALGFLRSYAFLIRYPVDLKIAREIGLISEDLQHLTWNSWVKFVSCFENIPDSDVAERYHYGHLRVGRLNWAIRFIQPLSARSKWLYLQPYWSIPVLLEGMFNYLLFGFATVSLVLSAMQVALAVPLDGMGGGFGISEGYVIGLTRLSWVFASMVLFASFGLWIGMVVVPGVRVLWKGYLAVRRNR</sequence>
<organism evidence="3 4">
    <name type="scientific">Diplogelasinospora grovesii</name>
    <dbReference type="NCBI Taxonomy" id="303347"/>
    <lineage>
        <taxon>Eukaryota</taxon>
        <taxon>Fungi</taxon>
        <taxon>Dikarya</taxon>
        <taxon>Ascomycota</taxon>
        <taxon>Pezizomycotina</taxon>
        <taxon>Sordariomycetes</taxon>
        <taxon>Sordariomycetidae</taxon>
        <taxon>Sordariales</taxon>
        <taxon>Diplogelasinosporaceae</taxon>
        <taxon>Diplogelasinospora</taxon>
    </lineage>
</organism>
<evidence type="ECO:0000256" key="1">
    <source>
        <dbReference type="SAM" id="MobiDB-lite"/>
    </source>
</evidence>
<dbReference type="EMBL" id="MU853779">
    <property type="protein sequence ID" value="KAK3941796.1"/>
    <property type="molecule type" value="Genomic_DNA"/>
</dbReference>
<keyword evidence="2" id="KW-1133">Transmembrane helix</keyword>
<comment type="caution">
    <text evidence="3">The sequence shown here is derived from an EMBL/GenBank/DDBJ whole genome shotgun (WGS) entry which is preliminary data.</text>
</comment>
<proteinExistence type="predicted"/>
<dbReference type="Proteomes" id="UP001303473">
    <property type="component" value="Unassembled WGS sequence"/>
</dbReference>
<evidence type="ECO:0000256" key="2">
    <source>
        <dbReference type="SAM" id="Phobius"/>
    </source>
</evidence>
<gene>
    <name evidence="3" type="ORF">QBC46DRAFT_381460</name>
</gene>
<feature type="region of interest" description="Disordered" evidence="1">
    <location>
        <begin position="23"/>
        <end position="52"/>
    </location>
</feature>
<reference evidence="4" key="1">
    <citation type="journal article" date="2023" name="Mol. Phylogenet. Evol.">
        <title>Genome-scale phylogeny and comparative genomics of the fungal order Sordariales.</title>
        <authorList>
            <person name="Hensen N."/>
            <person name="Bonometti L."/>
            <person name="Westerberg I."/>
            <person name="Brannstrom I.O."/>
            <person name="Guillou S."/>
            <person name="Cros-Aarteil S."/>
            <person name="Calhoun S."/>
            <person name="Haridas S."/>
            <person name="Kuo A."/>
            <person name="Mondo S."/>
            <person name="Pangilinan J."/>
            <person name="Riley R."/>
            <person name="LaButti K."/>
            <person name="Andreopoulos B."/>
            <person name="Lipzen A."/>
            <person name="Chen C."/>
            <person name="Yan M."/>
            <person name="Daum C."/>
            <person name="Ng V."/>
            <person name="Clum A."/>
            <person name="Steindorff A."/>
            <person name="Ohm R.A."/>
            <person name="Martin F."/>
            <person name="Silar P."/>
            <person name="Natvig D.O."/>
            <person name="Lalanne C."/>
            <person name="Gautier V."/>
            <person name="Ament-Velasquez S.L."/>
            <person name="Kruys A."/>
            <person name="Hutchinson M.I."/>
            <person name="Powell A.J."/>
            <person name="Barry K."/>
            <person name="Miller A.N."/>
            <person name="Grigoriev I.V."/>
            <person name="Debuchy R."/>
            <person name="Gladieux P."/>
            <person name="Hiltunen Thoren M."/>
            <person name="Johannesson H."/>
        </authorList>
    </citation>
    <scope>NUCLEOTIDE SEQUENCE [LARGE SCALE GENOMIC DNA]</scope>
    <source>
        <strain evidence="4">CBS 340.73</strain>
    </source>
</reference>
<evidence type="ECO:0000313" key="3">
    <source>
        <dbReference type="EMBL" id="KAK3941796.1"/>
    </source>
</evidence>
<dbReference type="AlphaFoldDB" id="A0AAN6S6L9"/>
<protein>
    <submittedName>
        <fullName evidence="3">Uncharacterized protein</fullName>
    </submittedName>
</protein>
<feature type="transmembrane region" description="Helical" evidence="2">
    <location>
        <begin position="264"/>
        <end position="287"/>
    </location>
</feature>
<feature type="compositionally biased region" description="Low complexity" evidence="1">
    <location>
        <begin position="24"/>
        <end position="34"/>
    </location>
</feature>
<feature type="transmembrane region" description="Helical" evidence="2">
    <location>
        <begin position="307"/>
        <end position="336"/>
    </location>
</feature>
<keyword evidence="2" id="KW-0812">Transmembrane</keyword>
<evidence type="ECO:0000313" key="4">
    <source>
        <dbReference type="Proteomes" id="UP001303473"/>
    </source>
</evidence>